<evidence type="ECO:0000256" key="5">
    <source>
        <dbReference type="ARBA" id="ARBA00012876"/>
    </source>
</evidence>
<evidence type="ECO:0000256" key="4">
    <source>
        <dbReference type="ARBA" id="ARBA00008954"/>
    </source>
</evidence>
<dbReference type="GO" id="GO:0047298">
    <property type="term" value="F:(S)-3-amino-2-methylpropionate transaminase activity"/>
    <property type="evidence" value="ECO:0007669"/>
    <property type="project" value="UniProtKB-EC"/>
</dbReference>
<comment type="cofactor">
    <cofactor evidence="2">
        <name>pyridoxal 5'-phosphate</name>
        <dbReference type="ChEBI" id="CHEBI:597326"/>
    </cofactor>
</comment>
<dbReference type="InterPro" id="IPR015422">
    <property type="entry name" value="PyrdxlP-dep_Trfase_small"/>
</dbReference>
<dbReference type="AlphaFoldDB" id="A0A1H3L1J1"/>
<evidence type="ECO:0000256" key="3">
    <source>
        <dbReference type="ARBA" id="ARBA00005176"/>
    </source>
</evidence>
<evidence type="ECO:0000256" key="6">
    <source>
        <dbReference type="ARBA" id="ARBA00012912"/>
    </source>
</evidence>
<accession>A0A1H3L1J1</accession>
<dbReference type="CDD" id="cd00610">
    <property type="entry name" value="OAT_like"/>
    <property type="match status" value="1"/>
</dbReference>
<comment type="similarity">
    <text evidence="4 16">Belongs to the class-III pyridoxal-phosphate-dependent aminotransferase family.</text>
</comment>
<sequence>MVNEKTMKDVNIIIGKNQMTDKSVIIETEREKLAEALPEIITEHVPGQKSQELLDRRNAAIPKALCGKTYPICIKQGAGAMFEDLDGNKFLDWVGGVGVLNIGYSHPEVIKAVKKQTEKYFHTIFNVYVHDGYVALAEKLNEIMPCKGDVKKTYFANSGAECDENAIKIAKAYTKRSGVICFTGAFHGRTNLTMALTAKKCYAVGMGPFPSDIYRAPYPYLYRAPKGFTNEEAIQYYIDELNKVFDEGAPANEIACMLVEPLQGEGGFIPAPIEWVKAVRKICDDNGILMIADEVQCGNCRTGKYFASEYWKEAGAAPDIITTAKSVGGGLPISAITARAEVMDAAPAGTIGGTFCGNPLSCASGLAVMDVMKKEKFDEKAMHIGKVITEKYKELQKKYTVIGDIRGLGAMIGIEFVKDQETKEPATELVAKLIDNAIQKGLLLESCGTASNTIRFLAPLTITDKQIEKGIEIFEESLKEALE</sequence>
<dbReference type="InterPro" id="IPR050103">
    <property type="entry name" value="Class-III_PLP-dep_AT"/>
</dbReference>
<dbReference type="EMBL" id="FNPG01000023">
    <property type="protein sequence ID" value="SDY58377.1"/>
    <property type="molecule type" value="Genomic_DNA"/>
</dbReference>
<evidence type="ECO:0000256" key="14">
    <source>
        <dbReference type="ARBA" id="ARBA00048021"/>
    </source>
</evidence>
<evidence type="ECO:0000256" key="1">
    <source>
        <dbReference type="ARBA" id="ARBA00001750"/>
    </source>
</evidence>
<organism evidence="17 18">
    <name type="scientific">Lachnobacterium bovis DSM 14045</name>
    <dbReference type="NCBI Taxonomy" id="1122142"/>
    <lineage>
        <taxon>Bacteria</taxon>
        <taxon>Bacillati</taxon>
        <taxon>Bacillota</taxon>
        <taxon>Clostridia</taxon>
        <taxon>Lachnospirales</taxon>
        <taxon>Lachnospiraceae</taxon>
        <taxon>Lachnobacterium</taxon>
    </lineage>
</organism>
<comment type="pathway">
    <text evidence="3">Amino-acid degradation; 4-aminobutanoate degradation.</text>
</comment>
<dbReference type="FunFam" id="3.40.640.10:FF:000013">
    <property type="entry name" value="4-aminobutyrate aminotransferase"/>
    <property type="match status" value="1"/>
</dbReference>
<dbReference type="Proteomes" id="UP000183918">
    <property type="component" value="Unassembled WGS sequence"/>
</dbReference>
<dbReference type="STRING" id="1122142.SAMN02910414_01885"/>
<dbReference type="PIRSF" id="PIRSF000521">
    <property type="entry name" value="Transaminase_4ab_Lys_Orn"/>
    <property type="match status" value="1"/>
</dbReference>
<dbReference type="PANTHER" id="PTHR11986">
    <property type="entry name" value="AMINOTRANSFERASE CLASS III"/>
    <property type="match status" value="1"/>
</dbReference>
<evidence type="ECO:0000313" key="17">
    <source>
        <dbReference type="EMBL" id="SDY58377.1"/>
    </source>
</evidence>
<evidence type="ECO:0000256" key="8">
    <source>
        <dbReference type="ARBA" id="ARBA00022679"/>
    </source>
</evidence>
<dbReference type="RefSeq" id="WP_330389979.1">
    <property type="nucleotide sequence ID" value="NZ_FNPG01000023.1"/>
</dbReference>
<evidence type="ECO:0000256" key="10">
    <source>
        <dbReference type="ARBA" id="ARBA00029760"/>
    </source>
</evidence>
<dbReference type="EC" id="2.6.1.19" evidence="6"/>
<dbReference type="Pfam" id="PF00202">
    <property type="entry name" value="Aminotran_3"/>
    <property type="match status" value="1"/>
</dbReference>
<evidence type="ECO:0000256" key="12">
    <source>
        <dbReference type="ARBA" id="ARBA00030857"/>
    </source>
</evidence>
<keyword evidence="18" id="KW-1185">Reference proteome</keyword>
<dbReference type="PANTHER" id="PTHR11986:SF58">
    <property type="entry name" value="LEUCINE_METHIONINE RACEMASE"/>
    <property type="match status" value="1"/>
</dbReference>
<evidence type="ECO:0000313" key="18">
    <source>
        <dbReference type="Proteomes" id="UP000183918"/>
    </source>
</evidence>
<dbReference type="InterPro" id="IPR049704">
    <property type="entry name" value="Aminotrans_3_PPA_site"/>
</dbReference>
<evidence type="ECO:0000256" key="7">
    <source>
        <dbReference type="ARBA" id="ARBA00022576"/>
    </source>
</evidence>
<dbReference type="Gene3D" id="3.40.640.10">
    <property type="entry name" value="Type I PLP-dependent aspartate aminotransferase-like (Major domain)"/>
    <property type="match status" value="1"/>
</dbReference>
<evidence type="ECO:0000256" key="2">
    <source>
        <dbReference type="ARBA" id="ARBA00001933"/>
    </source>
</evidence>
<dbReference type="InterPro" id="IPR015421">
    <property type="entry name" value="PyrdxlP-dep_Trfase_major"/>
</dbReference>
<proteinExistence type="inferred from homology"/>
<keyword evidence="7 17" id="KW-0032">Aminotransferase</keyword>
<reference evidence="17 18" key="1">
    <citation type="submission" date="2016-10" db="EMBL/GenBank/DDBJ databases">
        <authorList>
            <person name="de Groot N.N."/>
        </authorList>
    </citation>
    <scope>NUCLEOTIDE SEQUENCE [LARGE SCALE GENOMIC DNA]</scope>
    <source>
        <strain evidence="17 18">DSM 14045</strain>
    </source>
</reference>
<dbReference type="GO" id="GO:0030170">
    <property type="term" value="F:pyridoxal phosphate binding"/>
    <property type="evidence" value="ECO:0007669"/>
    <property type="project" value="InterPro"/>
</dbReference>
<dbReference type="SUPFAM" id="SSF53383">
    <property type="entry name" value="PLP-dependent transferases"/>
    <property type="match status" value="1"/>
</dbReference>
<dbReference type="PROSITE" id="PS00600">
    <property type="entry name" value="AA_TRANSFER_CLASS_3"/>
    <property type="match status" value="1"/>
</dbReference>
<comment type="catalytic activity">
    <reaction evidence="1">
        <text>(S)-3-amino-2-methylpropanoate + 2-oxoglutarate = 2-methyl-3-oxopropanoate + L-glutamate</text>
        <dbReference type="Rhea" id="RHEA:13993"/>
        <dbReference type="ChEBI" id="CHEBI:16810"/>
        <dbReference type="ChEBI" id="CHEBI:29985"/>
        <dbReference type="ChEBI" id="CHEBI:57700"/>
        <dbReference type="ChEBI" id="CHEBI:58655"/>
        <dbReference type="EC" id="2.6.1.22"/>
    </reaction>
</comment>
<dbReference type="GO" id="GO:0042802">
    <property type="term" value="F:identical protein binding"/>
    <property type="evidence" value="ECO:0007669"/>
    <property type="project" value="TreeGrafter"/>
</dbReference>
<dbReference type="EC" id="2.6.1.22" evidence="5"/>
<evidence type="ECO:0000256" key="15">
    <source>
        <dbReference type="ARBA" id="ARBA00050054"/>
    </source>
</evidence>
<dbReference type="InterPro" id="IPR015424">
    <property type="entry name" value="PyrdxlP-dep_Trfase"/>
</dbReference>
<comment type="catalytic activity">
    <reaction evidence="14">
        <text>4-aminobutanoate + 2-oxoglutarate = succinate semialdehyde + L-glutamate</text>
        <dbReference type="Rhea" id="RHEA:23352"/>
        <dbReference type="ChEBI" id="CHEBI:16810"/>
        <dbReference type="ChEBI" id="CHEBI:29985"/>
        <dbReference type="ChEBI" id="CHEBI:57706"/>
        <dbReference type="ChEBI" id="CHEBI:59888"/>
        <dbReference type="EC" id="2.6.1.19"/>
    </reaction>
</comment>
<evidence type="ECO:0000256" key="11">
    <source>
        <dbReference type="ARBA" id="ARBA00030204"/>
    </source>
</evidence>
<dbReference type="GO" id="GO:0034386">
    <property type="term" value="F:4-aminobutyrate:2-oxoglutarate transaminase activity"/>
    <property type="evidence" value="ECO:0007669"/>
    <property type="project" value="UniProtKB-EC"/>
</dbReference>
<name>A0A1H3L1J1_9FIRM</name>
<keyword evidence="9 16" id="KW-0663">Pyridoxal phosphate</keyword>
<protein>
    <recommendedName>
        <fullName evidence="12">(S)-3-amino-2-methylpropionate transaminase</fullName>
        <ecNumber evidence="6">2.6.1.19</ecNumber>
        <ecNumber evidence="5">2.6.1.22</ecNumber>
    </recommendedName>
    <alternativeName>
        <fullName evidence="13">GABA aminotransferase</fullName>
    </alternativeName>
    <alternativeName>
        <fullName evidence="11">Gamma-amino-N-butyrate transaminase</fullName>
    </alternativeName>
    <alternativeName>
        <fullName evidence="15">Glutamate:succinic semialdehyde transaminase</fullName>
    </alternativeName>
    <alternativeName>
        <fullName evidence="10">L-AIBAT</fullName>
    </alternativeName>
</protein>
<evidence type="ECO:0000256" key="16">
    <source>
        <dbReference type="RuleBase" id="RU003560"/>
    </source>
</evidence>
<dbReference type="Gene3D" id="3.90.1150.10">
    <property type="entry name" value="Aspartate Aminotransferase, domain 1"/>
    <property type="match status" value="1"/>
</dbReference>
<evidence type="ECO:0000256" key="9">
    <source>
        <dbReference type="ARBA" id="ARBA00022898"/>
    </source>
</evidence>
<evidence type="ECO:0000256" key="13">
    <source>
        <dbReference type="ARBA" id="ARBA00031787"/>
    </source>
</evidence>
<gene>
    <name evidence="17" type="ORF">SAMN02910414_01885</name>
</gene>
<dbReference type="InterPro" id="IPR005814">
    <property type="entry name" value="Aminotrans_3"/>
</dbReference>
<keyword evidence="8 17" id="KW-0808">Transferase</keyword>